<accession>W6YRD5</accession>
<dbReference type="GeneID" id="19121768"/>
<feature type="compositionally biased region" description="Basic residues" evidence="1">
    <location>
        <begin position="1"/>
        <end position="10"/>
    </location>
</feature>
<evidence type="ECO:0000313" key="2">
    <source>
        <dbReference type="EMBL" id="EUC40078.1"/>
    </source>
</evidence>
<protein>
    <submittedName>
        <fullName evidence="2">Uncharacterized protein</fullName>
    </submittedName>
</protein>
<keyword evidence="3" id="KW-1185">Reference proteome</keyword>
<dbReference type="AlphaFoldDB" id="W6YRD5"/>
<dbReference type="RefSeq" id="XP_007693395.1">
    <property type="nucleotide sequence ID" value="XM_007695205.1"/>
</dbReference>
<dbReference type="EMBL" id="KI964200">
    <property type="protein sequence ID" value="EUC40078.1"/>
    <property type="molecule type" value="Genomic_DNA"/>
</dbReference>
<gene>
    <name evidence="2" type="ORF">COCMIDRAFT_30915</name>
</gene>
<dbReference type="KEGG" id="bor:COCMIDRAFT_30915"/>
<feature type="region of interest" description="Disordered" evidence="1">
    <location>
        <begin position="1"/>
        <end position="59"/>
    </location>
</feature>
<evidence type="ECO:0000313" key="3">
    <source>
        <dbReference type="Proteomes" id="UP000054032"/>
    </source>
</evidence>
<dbReference type="OrthoDB" id="10567563at2759"/>
<evidence type="ECO:0000256" key="1">
    <source>
        <dbReference type="SAM" id="MobiDB-lite"/>
    </source>
</evidence>
<organism evidence="2 3">
    <name type="scientific">Bipolaris oryzae ATCC 44560</name>
    <dbReference type="NCBI Taxonomy" id="930090"/>
    <lineage>
        <taxon>Eukaryota</taxon>
        <taxon>Fungi</taxon>
        <taxon>Dikarya</taxon>
        <taxon>Ascomycota</taxon>
        <taxon>Pezizomycotina</taxon>
        <taxon>Dothideomycetes</taxon>
        <taxon>Pleosporomycetidae</taxon>
        <taxon>Pleosporales</taxon>
        <taxon>Pleosporineae</taxon>
        <taxon>Pleosporaceae</taxon>
        <taxon>Bipolaris</taxon>
    </lineage>
</organism>
<proteinExistence type="predicted"/>
<dbReference type="HOGENOM" id="CLU_1594234_0_0_1"/>
<name>W6YRD5_COCMI</name>
<reference evidence="2 3" key="1">
    <citation type="journal article" date="2013" name="PLoS Genet.">
        <title>Comparative genome structure, secondary metabolite, and effector coding capacity across Cochliobolus pathogens.</title>
        <authorList>
            <person name="Condon B.J."/>
            <person name="Leng Y."/>
            <person name="Wu D."/>
            <person name="Bushley K.E."/>
            <person name="Ohm R.A."/>
            <person name="Otillar R."/>
            <person name="Martin J."/>
            <person name="Schackwitz W."/>
            <person name="Grimwood J."/>
            <person name="MohdZainudin N."/>
            <person name="Xue C."/>
            <person name="Wang R."/>
            <person name="Manning V.A."/>
            <person name="Dhillon B."/>
            <person name="Tu Z.J."/>
            <person name="Steffenson B.J."/>
            <person name="Salamov A."/>
            <person name="Sun H."/>
            <person name="Lowry S."/>
            <person name="LaButti K."/>
            <person name="Han J."/>
            <person name="Copeland A."/>
            <person name="Lindquist E."/>
            <person name="Barry K."/>
            <person name="Schmutz J."/>
            <person name="Baker S.E."/>
            <person name="Ciuffetti L.M."/>
            <person name="Grigoriev I.V."/>
            <person name="Zhong S."/>
            <person name="Turgeon B.G."/>
        </authorList>
    </citation>
    <scope>NUCLEOTIDE SEQUENCE [LARGE SCALE GENOMIC DNA]</scope>
    <source>
        <strain evidence="2 3">ATCC 44560</strain>
    </source>
</reference>
<feature type="compositionally biased region" description="Polar residues" evidence="1">
    <location>
        <begin position="31"/>
        <end position="48"/>
    </location>
</feature>
<dbReference type="Proteomes" id="UP000054032">
    <property type="component" value="Unassembled WGS sequence"/>
</dbReference>
<sequence>MKHIRKKHIEKTRTKIENKPVNPELIAKHPSATNTHSSTTKDNSTSVSRARPVILRSDDPKKVKKLQNSMERGDVWYILDHHRARKRSKGSADFQGIHPLIIPKAVPSTQIPENQKAWRCNTNLLIEAGASFDSYLHHSFKTCPLCETSQNAKGKEGKGKEGECYPN</sequence>